<accession>A0AAU9C5C6</accession>
<dbReference type="Proteomes" id="UP001321825">
    <property type="component" value="Chromosome"/>
</dbReference>
<dbReference type="AlphaFoldDB" id="A0AAU9C5C6"/>
<dbReference type="EMBL" id="AP024714">
    <property type="protein sequence ID" value="BCX80601.1"/>
    <property type="molecule type" value="Genomic_DNA"/>
</dbReference>
<reference evidence="2" key="1">
    <citation type="journal article" date="2024" name="Int. J. Syst. Evol. Microbiol.">
        <title>Methylomarinovum tepidoasis sp. nov., a moderately thermophilic methanotroph of the family Methylothermaceae isolated from a deep-sea hydrothermal field.</title>
        <authorList>
            <person name="Hirayama H."/>
            <person name="Takaki Y."/>
            <person name="Abe M."/>
            <person name="Miyazaki M."/>
            <person name="Uematsu K."/>
            <person name="Matsui Y."/>
            <person name="Takai K."/>
        </authorList>
    </citation>
    <scope>NUCLEOTIDE SEQUENCE [LARGE SCALE GENOMIC DNA]</scope>
    <source>
        <strain evidence="2">IT-9</strain>
    </source>
</reference>
<gene>
    <name evidence="1" type="ORF">MIT9_P0175</name>
</gene>
<organism evidence="1 2">
    <name type="scientific">Methylomarinovum caldicuralii</name>
    <dbReference type="NCBI Taxonomy" id="438856"/>
    <lineage>
        <taxon>Bacteria</taxon>
        <taxon>Pseudomonadati</taxon>
        <taxon>Pseudomonadota</taxon>
        <taxon>Gammaproteobacteria</taxon>
        <taxon>Methylococcales</taxon>
        <taxon>Methylothermaceae</taxon>
        <taxon>Methylomarinovum</taxon>
    </lineage>
</organism>
<name>A0AAU9C5C6_9GAMM</name>
<keyword evidence="2" id="KW-1185">Reference proteome</keyword>
<evidence type="ECO:0000313" key="1">
    <source>
        <dbReference type="EMBL" id="BCX80601.1"/>
    </source>
</evidence>
<dbReference type="RefSeq" id="WP_317705570.1">
    <property type="nucleotide sequence ID" value="NZ_AP024714.1"/>
</dbReference>
<protein>
    <submittedName>
        <fullName evidence="1">Uncharacterized protein</fullName>
    </submittedName>
</protein>
<proteinExistence type="predicted"/>
<dbReference type="KEGG" id="mcau:MIT9_P0175"/>
<evidence type="ECO:0000313" key="2">
    <source>
        <dbReference type="Proteomes" id="UP001321825"/>
    </source>
</evidence>
<sequence>MALLFVDGFDHFDPQALKPDGVPNYGYAKAQYAPQCERVPGRRSASSALRFPANTQGVAMVREIGYGVSRIILGCAFRLDLLPPDRFPLLFVRTAGNQRYEVSVNAIGLLGIGQGGFPTGQSLRAISAQTWNHLELKVVEGNGTGLLELRVNSQTWLTISGQNIATGGNLVAGGVCWADQPYPVELLFDDFYLADGSGTRNNDYLGDVRIDALHPTGAGSFSQWTPSGAGHNWEMVDEPLPDHSDYVTAANTGDRDSYAFEPLPAMNTPTVLGVQVTALAKKTDAGAGTLKALTQSGATVATGAAQALTTDPTYLTTVFEQTAAGVDWTETELNAAEFGVEKG</sequence>